<dbReference type="EMBL" id="JALLPB020000372">
    <property type="protein sequence ID" value="KAL3809821.1"/>
    <property type="molecule type" value="Genomic_DNA"/>
</dbReference>
<dbReference type="Gene3D" id="6.10.140.270">
    <property type="match status" value="1"/>
</dbReference>
<feature type="compositionally biased region" description="Gly residues" evidence="5">
    <location>
        <begin position="113"/>
        <end position="122"/>
    </location>
</feature>
<protein>
    <recommendedName>
        <fullName evidence="6">Enhancer of mRNA-decapping protein 4 C-terminal domain-containing protein</fullName>
    </recommendedName>
</protein>
<dbReference type="InterPro" id="IPR049404">
    <property type="entry name" value="EDC4_C"/>
</dbReference>
<dbReference type="PANTHER" id="PTHR15598">
    <property type="entry name" value="ENHANCER OF MRNA-DECAPPING PROTEIN 4"/>
    <property type="match status" value="1"/>
</dbReference>
<proteinExistence type="predicted"/>
<feature type="domain" description="Enhancer of mRNA-decapping protein 4 C-terminal" evidence="6">
    <location>
        <begin position="1055"/>
        <end position="1142"/>
    </location>
</feature>
<evidence type="ECO:0000313" key="7">
    <source>
        <dbReference type="EMBL" id="KAL3809821.1"/>
    </source>
</evidence>
<keyword evidence="2" id="KW-0963">Cytoplasm</keyword>
<dbReference type="Pfam" id="PF21289">
    <property type="entry name" value="EDC4_C"/>
    <property type="match status" value="1"/>
</dbReference>
<dbReference type="SUPFAM" id="SSF50978">
    <property type="entry name" value="WD40 repeat-like"/>
    <property type="match status" value="1"/>
</dbReference>
<dbReference type="InterPro" id="IPR045152">
    <property type="entry name" value="EDC4-like"/>
</dbReference>
<feature type="compositionally biased region" description="Acidic residues" evidence="5">
    <location>
        <begin position="618"/>
        <end position="653"/>
    </location>
</feature>
<reference evidence="7 8" key="1">
    <citation type="submission" date="2024-10" db="EMBL/GenBank/DDBJ databases">
        <title>Updated reference genomes for cyclostephanoid diatoms.</title>
        <authorList>
            <person name="Roberts W.R."/>
            <person name="Alverson A.J."/>
        </authorList>
    </citation>
    <scope>NUCLEOTIDE SEQUENCE [LARGE SCALE GENOMIC DNA]</scope>
    <source>
        <strain evidence="7 8">AJA228-03</strain>
    </source>
</reference>
<name>A0ABD3RDG9_9STRA</name>
<dbReference type="GO" id="GO:0005737">
    <property type="term" value="C:cytoplasm"/>
    <property type="evidence" value="ECO:0007669"/>
    <property type="project" value="UniProtKB-SubCell"/>
</dbReference>
<evidence type="ECO:0000313" key="8">
    <source>
        <dbReference type="Proteomes" id="UP001530377"/>
    </source>
</evidence>
<dbReference type="Gene3D" id="1.10.220.100">
    <property type="entry name" value="conserved c-terminal region of ge- 1"/>
    <property type="match status" value="1"/>
</dbReference>
<keyword evidence="4" id="KW-0677">Repeat</keyword>
<dbReference type="InterPro" id="IPR044938">
    <property type="entry name" value="EDC4_C_sf"/>
</dbReference>
<evidence type="ECO:0000256" key="1">
    <source>
        <dbReference type="ARBA" id="ARBA00004496"/>
    </source>
</evidence>
<feature type="compositionally biased region" description="Basic and acidic residues" evidence="5">
    <location>
        <begin position="123"/>
        <end position="132"/>
    </location>
</feature>
<feature type="region of interest" description="Disordered" evidence="5">
    <location>
        <begin position="589"/>
        <end position="683"/>
    </location>
</feature>
<comment type="subcellular location">
    <subcellularLocation>
        <location evidence="1">Cytoplasm</location>
    </subcellularLocation>
</comment>
<dbReference type="PANTHER" id="PTHR15598:SF5">
    <property type="entry name" value="ENHANCER OF MRNA-DECAPPING PROTEIN 4"/>
    <property type="match status" value="1"/>
</dbReference>
<gene>
    <name evidence="7" type="ORF">ACHAXA_002391</name>
</gene>
<evidence type="ECO:0000256" key="3">
    <source>
        <dbReference type="ARBA" id="ARBA00022574"/>
    </source>
</evidence>
<accession>A0ABD3RDG9</accession>
<feature type="region of interest" description="Disordered" evidence="5">
    <location>
        <begin position="109"/>
        <end position="132"/>
    </location>
</feature>
<dbReference type="InterPro" id="IPR036322">
    <property type="entry name" value="WD40_repeat_dom_sf"/>
</dbReference>
<evidence type="ECO:0000256" key="2">
    <source>
        <dbReference type="ARBA" id="ARBA00022490"/>
    </source>
</evidence>
<sequence length="1171" mass="123281">MTTPLPPISSGIGCLYSPPPPSAQEQLASLRASPIAHFTSVPNDGYGIDNGGQSSKSHPIPTSGRLLAVNSRYVAYAVRKGLVRVIDRQSAAKALLRGHDGGSRLVDASFFPGGRGGGGGGGRGDDNNDDRHDVGGVSGLWLDLVEARDRQRGRGTIGGTTTTTTTTTAAAVRGCANSPPAVPCPGGADVLATIGGIRDRASVLIWRLRSSGKDDSNLGADKLTEIRVGGVGVNLISWHPSDPCSFLLLHRNLVSECEGGRTIGILVDTKGLRTRRDDVEGHAVCDLADDVEGAGARMIVSDTGANDVAWSSVGNESHALTGHDDGVVNLWDLASSSSSPLLLASSMWVGKNYDEVDGGTRRVTRVLFLPRYADPASCAGDRGRGKDRGEAVTPPFVVGTDMNHTVALYSSFRRVPSGDIALPTLLRVFGLRRVGVDLSSASDMMSLEICPAPYRPKSSRVANGVVSGIGGGKGGEEEEDVAPPSSFVLMAERNVGLLHALHLDTVWSDYGDNASASSTTEVAVVGFDYVTTLNVVHPVYSLSVAPPPPSIPPHVCVRSLTEEIDVTLCCLQSKVVQMLTLTGGMCAPPESRKGMDTGNLAPGVTLLGRGDDVHDKDDNYEDYGDDGDEEGDDDAKEEEFEEDYDVEEDDGLADVEYSTNDSVNEDDRGESAPTTAATTEPDSFSNWLCSIAVPSPPPTSAAAVTTVSPPPTEMLPRTDSAPPGLGFPSVMPPTHFLLPDQVLSFSGSESDVPFPKSIAPLAPVTSGSVASSAMASSLAGKPPKKSNKKNGLDGAKKAQAPQSNRPHAPVKILLRQEPNLEPAIDTPPRALPKTAAADTSCAPVVSAGVSNADLQREVATQIRSHEAQLLSLLRETIASEVTSAVLSSFKDMDKRTGQAVQREISSGLSSGWGTSLDKKLGKMAEKVAKDSATSAAKEAVEAIQPLIMNSLHQTMREVMIPAYEAATRQMFEQTSMSLDQGLTQMTMNQTNASVPVLQAMITQMTQMSEAIQLLTAEVAQLRGVVDASGSNQTHSNIREIQEGTALPLGIRDEIAALCQAQKYEDAFTKAVSASDGDLVLYACKKADAETLFNGDELSISQPIMICLLQQLGAMLVPATDAGDIKTILKWLQEIAVTIDPSNRHGYGINSHPSPGNLLAMGSSRALSKGFS</sequence>
<comment type="caution">
    <text evidence="7">The sequence shown here is derived from an EMBL/GenBank/DDBJ whole genome shotgun (WGS) entry which is preliminary data.</text>
</comment>
<evidence type="ECO:0000259" key="6">
    <source>
        <dbReference type="Pfam" id="PF21289"/>
    </source>
</evidence>
<organism evidence="7 8">
    <name type="scientific">Cyclostephanos tholiformis</name>
    <dbReference type="NCBI Taxonomy" id="382380"/>
    <lineage>
        <taxon>Eukaryota</taxon>
        <taxon>Sar</taxon>
        <taxon>Stramenopiles</taxon>
        <taxon>Ochrophyta</taxon>
        <taxon>Bacillariophyta</taxon>
        <taxon>Coscinodiscophyceae</taxon>
        <taxon>Thalassiosirophycidae</taxon>
        <taxon>Stephanodiscales</taxon>
        <taxon>Stephanodiscaceae</taxon>
        <taxon>Cyclostephanos</taxon>
    </lineage>
</organism>
<evidence type="ECO:0000256" key="4">
    <source>
        <dbReference type="ARBA" id="ARBA00022737"/>
    </source>
</evidence>
<feature type="region of interest" description="Disordered" evidence="5">
    <location>
        <begin position="775"/>
        <end position="808"/>
    </location>
</feature>
<dbReference type="AlphaFoldDB" id="A0ABD3RDG9"/>
<keyword evidence="8" id="KW-1185">Reference proteome</keyword>
<keyword evidence="3" id="KW-0853">WD repeat</keyword>
<dbReference type="Proteomes" id="UP001530377">
    <property type="component" value="Unassembled WGS sequence"/>
</dbReference>
<evidence type="ECO:0000256" key="5">
    <source>
        <dbReference type="SAM" id="MobiDB-lite"/>
    </source>
</evidence>